<evidence type="ECO:0000313" key="2">
    <source>
        <dbReference type="Proteomes" id="UP001321700"/>
    </source>
</evidence>
<dbReference type="PROSITE" id="PS51257">
    <property type="entry name" value="PROKAR_LIPOPROTEIN"/>
    <property type="match status" value="1"/>
</dbReference>
<comment type="caution">
    <text evidence="1">The sequence shown here is derived from an EMBL/GenBank/DDBJ whole genome shotgun (WGS) entry which is preliminary data.</text>
</comment>
<proteinExistence type="predicted"/>
<dbReference type="EMBL" id="JAVBIK010000001">
    <property type="protein sequence ID" value="MDT7518074.1"/>
    <property type="molecule type" value="Genomic_DNA"/>
</dbReference>
<dbReference type="Gene3D" id="3.40.50.10610">
    <property type="entry name" value="ABC-type transport auxiliary lipoprotein component"/>
    <property type="match status" value="1"/>
</dbReference>
<gene>
    <name evidence="1" type="ORF">RAE19_04885</name>
</gene>
<evidence type="ECO:0000313" key="1">
    <source>
        <dbReference type="EMBL" id="MDT7518074.1"/>
    </source>
</evidence>
<accession>A0ABU3KJX1</accession>
<dbReference type="Proteomes" id="UP001321700">
    <property type="component" value="Unassembled WGS sequence"/>
</dbReference>
<protein>
    <submittedName>
        <fullName evidence="1">Penicillin-binding protein activator LpoB</fullName>
    </submittedName>
</protein>
<name>A0ABU3KJX1_9BURK</name>
<reference evidence="1 2" key="1">
    <citation type="submission" date="2023-08" db="EMBL/GenBank/DDBJ databases">
        <title>Rhodoferax potami sp. nov. and Rhodoferax mekongensis sp. nov., isolated from the Mekong River in Thailand.</title>
        <authorList>
            <person name="Kitikhun S."/>
            <person name="Charoenyingcharoen P."/>
            <person name="Siriarchawattana P."/>
            <person name="Likhitrattanapisal S."/>
            <person name="Nilsakha T."/>
            <person name="Chanpet A."/>
            <person name="Rattanawaree P."/>
            <person name="Ingsriswang S."/>
        </authorList>
    </citation>
    <scope>NUCLEOTIDE SEQUENCE [LARGE SCALE GENOMIC DNA]</scope>
    <source>
        <strain evidence="1 2">TBRC 17660</strain>
    </source>
</reference>
<dbReference type="RefSeq" id="WP_313873856.1">
    <property type="nucleotide sequence ID" value="NZ_JAVBIK010000001.1"/>
</dbReference>
<keyword evidence="2" id="KW-1185">Reference proteome</keyword>
<sequence length="180" mass="19120">MKLHTLLCTAALALTGCATSIESNTGRGTLEAGASWALLPLSNNTDTPQAALSAESMLEHLLRRRGVPELKIYPAALSRDSLFEPSERKVSEEAQKWAREQGVRYAVSGSVEEWRYKVGLDGEPAVGITVKVTDLSSGQIVWSTTAASSGWSRQALSGVAQAVMRDALTSLPLPAVAPAK</sequence>
<organism evidence="1 2">
    <name type="scientific">Rhodoferax potami</name>
    <dbReference type="NCBI Taxonomy" id="3068338"/>
    <lineage>
        <taxon>Bacteria</taxon>
        <taxon>Pseudomonadati</taxon>
        <taxon>Pseudomonadota</taxon>
        <taxon>Betaproteobacteria</taxon>
        <taxon>Burkholderiales</taxon>
        <taxon>Comamonadaceae</taxon>
        <taxon>Rhodoferax</taxon>
    </lineage>
</organism>